<dbReference type="GO" id="GO:0043235">
    <property type="term" value="C:receptor complex"/>
    <property type="evidence" value="ECO:0007669"/>
    <property type="project" value="TreeGrafter"/>
</dbReference>
<evidence type="ECO:0000259" key="10">
    <source>
        <dbReference type="PROSITE" id="PS50011"/>
    </source>
</evidence>
<keyword evidence="3" id="KW-0547">Nucleotide-binding</keyword>
<keyword evidence="9" id="KW-0812">Transmembrane</keyword>
<evidence type="ECO:0000256" key="2">
    <source>
        <dbReference type="ARBA" id="ARBA00022679"/>
    </source>
</evidence>
<protein>
    <recommendedName>
        <fullName evidence="10">Protein kinase domain-containing protein</fullName>
    </recommendedName>
</protein>
<dbReference type="GO" id="GO:0030182">
    <property type="term" value="P:neuron differentiation"/>
    <property type="evidence" value="ECO:0007669"/>
    <property type="project" value="UniProtKB-ARBA"/>
</dbReference>
<evidence type="ECO:0000256" key="5">
    <source>
        <dbReference type="ARBA" id="ARBA00022840"/>
    </source>
</evidence>
<comment type="subcellular location">
    <subcellularLocation>
        <location evidence="1">Endomembrane system</location>
    </subcellularLocation>
</comment>
<feature type="domain" description="Protein kinase" evidence="10">
    <location>
        <begin position="213"/>
        <end position="515"/>
    </location>
</feature>
<dbReference type="EMBL" id="CAJVCH010548252">
    <property type="protein sequence ID" value="CAG7828663.1"/>
    <property type="molecule type" value="Genomic_DNA"/>
</dbReference>
<keyword evidence="2" id="KW-0808">Transferase</keyword>
<dbReference type="Pfam" id="PF07714">
    <property type="entry name" value="PK_Tyr_Ser-Thr"/>
    <property type="match status" value="1"/>
</dbReference>
<dbReference type="InterPro" id="IPR050122">
    <property type="entry name" value="RTK"/>
</dbReference>
<evidence type="ECO:0000256" key="4">
    <source>
        <dbReference type="ARBA" id="ARBA00022777"/>
    </source>
</evidence>
<dbReference type="InterPro" id="IPR001245">
    <property type="entry name" value="Ser-Thr/Tyr_kinase_cat_dom"/>
</dbReference>
<dbReference type="GO" id="GO:0004714">
    <property type="term" value="F:transmembrane receptor protein tyrosine kinase activity"/>
    <property type="evidence" value="ECO:0007669"/>
    <property type="project" value="UniProtKB-EC"/>
</dbReference>
<name>A0A8J2LAQ1_9HEXA</name>
<feature type="transmembrane region" description="Helical" evidence="9">
    <location>
        <begin position="132"/>
        <end position="154"/>
    </location>
</feature>
<evidence type="ECO:0000313" key="11">
    <source>
        <dbReference type="EMBL" id="CAG7828663.1"/>
    </source>
</evidence>
<dbReference type="GO" id="GO:0005886">
    <property type="term" value="C:plasma membrane"/>
    <property type="evidence" value="ECO:0007669"/>
    <property type="project" value="TreeGrafter"/>
</dbReference>
<dbReference type="CDD" id="cd00192">
    <property type="entry name" value="PTKc"/>
    <property type="match status" value="1"/>
</dbReference>
<evidence type="ECO:0000256" key="1">
    <source>
        <dbReference type="ARBA" id="ARBA00004308"/>
    </source>
</evidence>
<dbReference type="FunFam" id="1.10.510.10:FF:001512">
    <property type="entry name" value="Receptor tyrosine-protein kinase erbB-2"/>
    <property type="match status" value="1"/>
</dbReference>
<keyword evidence="12" id="KW-1185">Reference proteome</keyword>
<feature type="transmembrane region" description="Helical" evidence="9">
    <location>
        <begin position="103"/>
        <end position="126"/>
    </location>
</feature>
<evidence type="ECO:0000256" key="6">
    <source>
        <dbReference type="ARBA" id="ARBA00023136"/>
    </source>
</evidence>
<keyword evidence="5" id="KW-0067">ATP-binding</keyword>
<feature type="transmembrane region" description="Helical" evidence="9">
    <location>
        <begin position="72"/>
        <end position="91"/>
    </location>
</feature>
<feature type="transmembrane region" description="Helical" evidence="9">
    <location>
        <begin position="30"/>
        <end position="52"/>
    </location>
</feature>
<dbReference type="GO" id="GO:0012505">
    <property type="term" value="C:endomembrane system"/>
    <property type="evidence" value="ECO:0007669"/>
    <property type="project" value="UniProtKB-SubCell"/>
</dbReference>
<keyword evidence="7" id="KW-0829">Tyrosine-protein kinase</keyword>
<evidence type="ECO:0000256" key="7">
    <source>
        <dbReference type="ARBA" id="ARBA00023137"/>
    </source>
</evidence>
<gene>
    <name evidence="11" type="ORF">AFUS01_LOCUS38573</name>
</gene>
<evidence type="ECO:0000256" key="3">
    <source>
        <dbReference type="ARBA" id="ARBA00022741"/>
    </source>
</evidence>
<keyword evidence="4" id="KW-0418">Kinase</keyword>
<dbReference type="PROSITE" id="PS50011">
    <property type="entry name" value="PROTEIN_KINASE_DOM"/>
    <property type="match status" value="1"/>
</dbReference>
<dbReference type="GO" id="GO:0005524">
    <property type="term" value="F:ATP binding"/>
    <property type="evidence" value="ECO:0007669"/>
    <property type="project" value="UniProtKB-KW"/>
</dbReference>
<comment type="catalytic activity">
    <reaction evidence="8">
        <text>L-tyrosyl-[protein] + ATP = O-phospho-L-tyrosyl-[protein] + ADP + H(+)</text>
        <dbReference type="Rhea" id="RHEA:10596"/>
        <dbReference type="Rhea" id="RHEA-COMP:10136"/>
        <dbReference type="Rhea" id="RHEA-COMP:20101"/>
        <dbReference type="ChEBI" id="CHEBI:15378"/>
        <dbReference type="ChEBI" id="CHEBI:30616"/>
        <dbReference type="ChEBI" id="CHEBI:46858"/>
        <dbReference type="ChEBI" id="CHEBI:61978"/>
        <dbReference type="ChEBI" id="CHEBI:456216"/>
        <dbReference type="EC" id="2.7.10.1"/>
    </reaction>
</comment>
<dbReference type="PANTHER" id="PTHR24416">
    <property type="entry name" value="TYROSINE-PROTEIN KINASE RECEPTOR"/>
    <property type="match status" value="1"/>
</dbReference>
<dbReference type="PANTHER" id="PTHR24416:SF600">
    <property type="entry name" value="PDGF- AND VEGF-RECEPTOR RELATED, ISOFORM J"/>
    <property type="match status" value="1"/>
</dbReference>
<reference evidence="11" key="1">
    <citation type="submission" date="2021-06" db="EMBL/GenBank/DDBJ databases">
        <authorList>
            <person name="Hodson N. C."/>
            <person name="Mongue J. A."/>
            <person name="Jaron S. K."/>
        </authorList>
    </citation>
    <scope>NUCLEOTIDE SEQUENCE</scope>
</reference>
<accession>A0A8J2LAQ1</accession>
<dbReference type="GO" id="GO:0048468">
    <property type="term" value="P:cell development"/>
    <property type="evidence" value="ECO:0007669"/>
    <property type="project" value="UniProtKB-ARBA"/>
</dbReference>
<dbReference type="GO" id="GO:0050793">
    <property type="term" value="P:regulation of developmental process"/>
    <property type="evidence" value="ECO:0007669"/>
    <property type="project" value="UniProtKB-ARBA"/>
</dbReference>
<comment type="caution">
    <text evidence="11">The sequence shown here is derived from an EMBL/GenBank/DDBJ whole genome shotgun (WGS) entry which is preliminary data.</text>
</comment>
<evidence type="ECO:0000256" key="9">
    <source>
        <dbReference type="SAM" id="Phobius"/>
    </source>
</evidence>
<dbReference type="OrthoDB" id="3256376at2759"/>
<dbReference type="GO" id="GO:0007169">
    <property type="term" value="P:cell surface receptor protein tyrosine kinase signaling pathway"/>
    <property type="evidence" value="ECO:0007669"/>
    <property type="project" value="TreeGrafter"/>
</dbReference>
<dbReference type="AlphaFoldDB" id="A0A8J2LAQ1"/>
<evidence type="ECO:0000256" key="8">
    <source>
        <dbReference type="ARBA" id="ARBA00051243"/>
    </source>
</evidence>
<dbReference type="Proteomes" id="UP000708208">
    <property type="component" value="Unassembled WGS sequence"/>
</dbReference>
<keyword evidence="6 9" id="KW-0472">Membrane</keyword>
<keyword evidence="9" id="KW-1133">Transmembrane helix</keyword>
<sequence>MTSPSHSVGSLKLTEPCFGIFPLGSVKNTAIANVFVAVANMIIFGAGIIVFLPNFDNEKAEAKRYIRPVFWIAYYCYWGVDIYLSLLLYAASKTLNLKKSNKWMKIQITLFLSFLVLYFSHCFWLNDFSPILAVSFAVLSMYKVYSFWVVYCFIKWVRDEPPHILDLMSKLTDADLEEFEHGTSSRRRDSSDRPQDPYDRSTFEINMNHLNERSTWKLLSKTEFSTVYQAVYHKPDCSPELVAVKTIRAELLYFKTQLCEFKIRTGIGHHENIVGLIGANTENIRNRELELIVEFCEHGNFENYLQAKKMQGLFLNQLDSTGEFHGVRPRNSNSKAVTSLPILRPVETVNTLDLVRWSIHIAKGMAYLHEKKVIHGDLATRNVLNSKDQIAKINDFGLSKECYSYRGYVHSKQNRIPWRAMAPECFSGKISFSFESDVWAYGVTLFEMFTLGDTPYSHLDFPDERFVYAIKNGSNPGRPEYVPNAVYDIMKSCWNIDPKRRPNFKVIVPQLEEFLESVLTETTTHRKPSEEDSGVETSEYVTLEMPEPSVNTRIPIFTQFKNNIQSTSPYRARQDIIMACL</sequence>
<evidence type="ECO:0000313" key="12">
    <source>
        <dbReference type="Proteomes" id="UP000708208"/>
    </source>
</evidence>
<dbReference type="InterPro" id="IPR000719">
    <property type="entry name" value="Prot_kinase_dom"/>
</dbReference>
<dbReference type="GO" id="GO:0051130">
    <property type="term" value="P:positive regulation of cellular component organization"/>
    <property type="evidence" value="ECO:0007669"/>
    <property type="project" value="UniProtKB-ARBA"/>
</dbReference>
<proteinExistence type="predicted"/>
<organism evidence="11 12">
    <name type="scientific">Allacma fusca</name>
    <dbReference type="NCBI Taxonomy" id="39272"/>
    <lineage>
        <taxon>Eukaryota</taxon>
        <taxon>Metazoa</taxon>
        <taxon>Ecdysozoa</taxon>
        <taxon>Arthropoda</taxon>
        <taxon>Hexapoda</taxon>
        <taxon>Collembola</taxon>
        <taxon>Symphypleona</taxon>
        <taxon>Sminthuridae</taxon>
        <taxon>Allacma</taxon>
    </lineage>
</organism>